<dbReference type="AlphaFoldDB" id="A0A4C1U1Y7"/>
<sequence length="152" mass="17722">MGVSEPTSMMKATIIYHEQDYTALPIVLENAREFIQKRKLLNDKAFLFSFYTFLKRLPKTLTTKRRIAPQNISSHPSRTTDVSKCISELRRRAVGTRLTFARHFFVFMNTQRPQTARPERQQHQRYARRGVFPTRARGAIARGTQSELIAHL</sequence>
<dbReference type="EMBL" id="BGZK01000116">
    <property type="protein sequence ID" value="GBP20258.1"/>
    <property type="molecule type" value="Genomic_DNA"/>
</dbReference>
<comment type="caution">
    <text evidence="1">The sequence shown here is derived from an EMBL/GenBank/DDBJ whole genome shotgun (WGS) entry which is preliminary data.</text>
</comment>
<gene>
    <name evidence="1" type="ORF">EVAR_82131_1</name>
</gene>
<accession>A0A4C1U1Y7</accession>
<protein>
    <submittedName>
        <fullName evidence="1">Uncharacterized protein</fullName>
    </submittedName>
</protein>
<evidence type="ECO:0000313" key="1">
    <source>
        <dbReference type="EMBL" id="GBP20258.1"/>
    </source>
</evidence>
<proteinExistence type="predicted"/>
<reference evidence="1 2" key="1">
    <citation type="journal article" date="2019" name="Commun. Biol.">
        <title>The bagworm genome reveals a unique fibroin gene that provides high tensile strength.</title>
        <authorList>
            <person name="Kono N."/>
            <person name="Nakamura H."/>
            <person name="Ohtoshi R."/>
            <person name="Tomita M."/>
            <person name="Numata K."/>
            <person name="Arakawa K."/>
        </authorList>
    </citation>
    <scope>NUCLEOTIDE SEQUENCE [LARGE SCALE GENOMIC DNA]</scope>
</reference>
<organism evidence="1 2">
    <name type="scientific">Eumeta variegata</name>
    <name type="common">Bagworm moth</name>
    <name type="synonym">Eumeta japonica</name>
    <dbReference type="NCBI Taxonomy" id="151549"/>
    <lineage>
        <taxon>Eukaryota</taxon>
        <taxon>Metazoa</taxon>
        <taxon>Ecdysozoa</taxon>
        <taxon>Arthropoda</taxon>
        <taxon>Hexapoda</taxon>
        <taxon>Insecta</taxon>
        <taxon>Pterygota</taxon>
        <taxon>Neoptera</taxon>
        <taxon>Endopterygota</taxon>
        <taxon>Lepidoptera</taxon>
        <taxon>Glossata</taxon>
        <taxon>Ditrysia</taxon>
        <taxon>Tineoidea</taxon>
        <taxon>Psychidae</taxon>
        <taxon>Oiketicinae</taxon>
        <taxon>Eumeta</taxon>
    </lineage>
</organism>
<evidence type="ECO:0000313" key="2">
    <source>
        <dbReference type="Proteomes" id="UP000299102"/>
    </source>
</evidence>
<dbReference type="Proteomes" id="UP000299102">
    <property type="component" value="Unassembled WGS sequence"/>
</dbReference>
<keyword evidence="2" id="KW-1185">Reference proteome</keyword>
<name>A0A4C1U1Y7_EUMVA</name>